<dbReference type="InterPro" id="IPR025555">
    <property type="entry name" value="YppG"/>
</dbReference>
<feature type="compositionally biased region" description="Low complexity" evidence="1">
    <location>
        <begin position="80"/>
        <end position="91"/>
    </location>
</feature>
<dbReference type="KEGG" id="ppsr:I6J18_21855"/>
<name>A0A974S2Q0_PERPY</name>
<dbReference type="Pfam" id="PF14179">
    <property type="entry name" value="YppG"/>
    <property type="match status" value="1"/>
</dbReference>
<reference evidence="2 3" key="1">
    <citation type="submission" date="2021-01" db="EMBL/GenBank/DDBJ databases">
        <title>FDA dAtabase for Regulatory Grade micrObial Sequences (FDA-ARGOS): Supporting development and validation of Infectious Disease Dx tests.</title>
        <authorList>
            <person name="Nelson B."/>
            <person name="Plummer A."/>
            <person name="Tallon L."/>
            <person name="Sadzewicz L."/>
            <person name="Zhao X."/>
            <person name="Boylan J."/>
            <person name="Ott S."/>
            <person name="Bowen H."/>
            <person name="Vavikolanu K."/>
            <person name="Mehta A."/>
            <person name="Aluvathingal J."/>
            <person name="Nadendla S."/>
            <person name="Myers T."/>
            <person name="Yan Y."/>
            <person name="Sichtig H."/>
        </authorList>
    </citation>
    <scope>NUCLEOTIDE SEQUENCE [LARGE SCALE GENOMIC DNA]</scope>
    <source>
        <strain evidence="2 3">FDAARGOS_1161</strain>
    </source>
</reference>
<feature type="compositionally biased region" description="Polar residues" evidence="1">
    <location>
        <begin position="92"/>
        <end position="111"/>
    </location>
</feature>
<evidence type="ECO:0000313" key="2">
    <source>
        <dbReference type="EMBL" id="QQT02788.1"/>
    </source>
</evidence>
<proteinExistence type="predicted"/>
<evidence type="ECO:0000256" key="1">
    <source>
        <dbReference type="SAM" id="MobiDB-lite"/>
    </source>
</evidence>
<dbReference type="AlphaFoldDB" id="A0A974S2Q0"/>
<evidence type="ECO:0008006" key="4">
    <source>
        <dbReference type="Google" id="ProtNLM"/>
    </source>
</evidence>
<protein>
    <recommendedName>
        <fullName evidence="4">Spore coat protein</fullName>
    </recommendedName>
</protein>
<feature type="region of interest" description="Disordered" evidence="1">
    <location>
        <begin position="53"/>
        <end position="111"/>
    </location>
</feature>
<evidence type="ECO:0000313" key="3">
    <source>
        <dbReference type="Proteomes" id="UP000595254"/>
    </source>
</evidence>
<dbReference type="EMBL" id="CP068053">
    <property type="protein sequence ID" value="QQT02788.1"/>
    <property type="molecule type" value="Genomic_DNA"/>
</dbReference>
<gene>
    <name evidence="2" type="ORF">I6J18_21855</name>
</gene>
<sequence>MEQPPWNGYLPPQYVQMNEPYMPVEPAQQAGYNYNGNYPPYPSYQPFPPQAGGSFPAPGMPMQPTNRPPVKKSFNPFANPLQPMKPLQQQQGNTANPYPQQQFMQKSQPSGISSVMNQFKTQDGSLDVNKMMSTAGQMMNTVNQVSSMVKGMGSIFTFVK</sequence>
<dbReference type="Proteomes" id="UP000595254">
    <property type="component" value="Chromosome"/>
</dbReference>
<organism evidence="2 3">
    <name type="scientific">Peribacillus psychrosaccharolyticus</name>
    <name type="common">Bacillus psychrosaccharolyticus</name>
    <dbReference type="NCBI Taxonomy" id="1407"/>
    <lineage>
        <taxon>Bacteria</taxon>
        <taxon>Bacillati</taxon>
        <taxon>Bacillota</taxon>
        <taxon>Bacilli</taxon>
        <taxon>Bacillales</taxon>
        <taxon>Bacillaceae</taxon>
        <taxon>Peribacillus</taxon>
    </lineage>
</organism>
<keyword evidence="3" id="KW-1185">Reference proteome</keyword>
<accession>A0A974S2Q0</accession>